<dbReference type="InterPro" id="IPR036779">
    <property type="entry name" value="LysM_dom_sf"/>
</dbReference>
<feature type="compositionally biased region" description="Pro residues" evidence="1">
    <location>
        <begin position="383"/>
        <end position="393"/>
    </location>
</feature>
<dbReference type="VEuPathDB" id="FungiDB:GGTG_05179"/>
<keyword evidence="4" id="KW-1185">Reference proteome</keyword>
<dbReference type="EnsemblFungi" id="EJT75242">
    <property type="protein sequence ID" value="EJT75242"/>
    <property type="gene ID" value="GGTG_05179"/>
</dbReference>
<dbReference type="eggNOG" id="ENOG502RN6J">
    <property type="taxonomic scope" value="Eukaryota"/>
</dbReference>
<feature type="region of interest" description="Disordered" evidence="1">
    <location>
        <begin position="477"/>
        <end position="509"/>
    </location>
</feature>
<evidence type="ECO:0000313" key="3">
    <source>
        <dbReference type="EnsemblFungi" id="EJT75242"/>
    </source>
</evidence>
<evidence type="ECO:0008006" key="5">
    <source>
        <dbReference type="Google" id="ProtNLM"/>
    </source>
</evidence>
<dbReference type="AlphaFoldDB" id="J3NV66"/>
<dbReference type="EMBL" id="GL385397">
    <property type="protein sequence ID" value="EJT75242.1"/>
    <property type="molecule type" value="Genomic_DNA"/>
</dbReference>
<feature type="region of interest" description="Disordered" evidence="1">
    <location>
        <begin position="301"/>
        <end position="340"/>
    </location>
</feature>
<organism evidence="2">
    <name type="scientific">Gaeumannomyces tritici (strain R3-111a-1)</name>
    <name type="common">Wheat and barley take-all root rot fungus</name>
    <name type="synonym">Gaeumannomyces graminis var. tritici</name>
    <dbReference type="NCBI Taxonomy" id="644352"/>
    <lineage>
        <taxon>Eukaryota</taxon>
        <taxon>Fungi</taxon>
        <taxon>Dikarya</taxon>
        <taxon>Ascomycota</taxon>
        <taxon>Pezizomycotina</taxon>
        <taxon>Sordariomycetes</taxon>
        <taxon>Sordariomycetidae</taxon>
        <taxon>Magnaporthales</taxon>
        <taxon>Magnaporthaceae</taxon>
        <taxon>Gaeumannomyces</taxon>
    </lineage>
</organism>
<reference evidence="2" key="2">
    <citation type="submission" date="2010-07" db="EMBL/GenBank/DDBJ databases">
        <authorList>
            <consortium name="The Broad Institute Genome Sequencing Platform"/>
            <consortium name="Broad Institute Genome Sequencing Center for Infectious Disease"/>
            <person name="Ma L.-J."/>
            <person name="Dead R."/>
            <person name="Young S."/>
            <person name="Zeng Q."/>
            <person name="Koehrsen M."/>
            <person name="Alvarado L."/>
            <person name="Berlin A."/>
            <person name="Chapman S.B."/>
            <person name="Chen Z."/>
            <person name="Freedman E."/>
            <person name="Gellesch M."/>
            <person name="Goldberg J."/>
            <person name="Griggs A."/>
            <person name="Gujja S."/>
            <person name="Heilman E.R."/>
            <person name="Heiman D."/>
            <person name="Hepburn T."/>
            <person name="Howarth C."/>
            <person name="Jen D."/>
            <person name="Larson L."/>
            <person name="Mehta T."/>
            <person name="Neiman D."/>
            <person name="Pearson M."/>
            <person name="Roberts A."/>
            <person name="Saif S."/>
            <person name="Shea T."/>
            <person name="Shenoy N."/>
            <person name="Sisk P."/>
            <person name="Stolte C."/>
            <person name="Sykes S."/>
            <person name="Walk T."/>
            <person name="White J."/>
            <person name="Yandava C."/>
            <person name="Haas B."/>
            <person name="Nusbaum C."/>
            <person name="Birren B."/>
        </authorList>
    </citation>
    <scope>NUCLEOTIDE SEQUENCE</scope>
    <source>
        <strain evidence="2">R3-111a-1</strain>
    </source>
</reference>
<accession>J3NV66</accession>
<feature type="compositionally biased region" description="Low complexity" evidence="1">
    <location>
        <begin position="125"/>
        <end position="143"/>
    </location>
</feature>
<dbReference type="RefSeq" id="XP_009221242.1">
    <property type="nucleotide sequence ID" value="XM_009222978.1"/>
</dbReference>
<reference evidence="2" key="3">
    <citation type="submission" date="2010-09" db="EMBL/GenBank/DDBJ databases">
        <title>Annotation of Gaeumannomyces graminis var. tritici R3-111a-1.</title>
        <authorList>
            <consortium name="The Broad Institute Genome Sequencing Platform"/>
            <person name="Ma L.-J."/>
            <person name="Dead R."/>
            <person name="Young S.K."/>
            <person name="Zeng Q."/>
            <person name="Gargeya S."/>
            <person name="Fitzgerald M."/>
            <person name="Haas B."/>
            <person name="Abouelleil A."/>
            <person name="Alvarado L."/>
            <person name="Arachchi H.M."/>
            <person name="Berlin A."/>
            <person name="Brown A."/>
            <person name="Chapman S.B."/>
            <person name="Chen Z."/>
            <person name="Dunbar C."/>
            <person name="Freedman E."/>
            <person name="Gearin G."/>
            <person name="Gellesch M."/>
            <person name="Goldberg J."/>
            <person name="Griggs A."/>
            <person name="Gujja S."/>
            <person name="Heiman D."/>
            <person name="Howarth C."/>
            <person name="Larson L."/>
            <person name="Lui A."/>
            <person name="MacDonald P.J.P."/>
            <person name="Mehta T."/>
            <person name="Montmayeur A."/>
            <person name="Murphy C."/>
            <person name="Neiman D."/>
            <person name="Pearson M."/>
            <person name="Priest M."/>
            <person name="Roberts A."/>
            <person name="Saif S."/>
            <person name="Shea T."/>
            <person name="Shenoy N."/>
            <person name="Sisk P."/>
            <person name="Stolte C."/>
            <person name="Sykes S."/>
            <person name="Yandava C."/>
            <person name="Wortman J."/>
            <person name="Nusbaum C."/>
            <person name="Birren B."/>
        </authorList>
    </citation>
    <scope>NUCLEOTIDE SEQUENCE</scope>
    <source>
        <strain evidence="2">R3-111a-1</strain>
    </source>
</reference>
<reference evidence="3" key="5">
    <citation type="submission" date="2018-04" db="UniProtKB">
        <authorList>
            <consortium name="EnsemblFungi"/>
        </authorList>
    </citation>
    <scope>IDENTIFICATION</scope>
    <source>
        <strain evidence="3">R3-111a-1</strain>
    </source>
</reference>
<gene>
    <name evidence="3" type="primary">20345637</name>
    <name evidence="2" type="ORF">GGTG_05179</name>
</gene>
<evidence type="ECO:0000313" key="4">
    <source>
        <dbReference type="Proteomes" id="UP000006039"/>
    </source>
</evidence>
<sequence length="573" mass="60199">MANFGGITTSVLTGAYVAHMTGISTLALAQQPRPVSLPNHEACTRWHRAQPGDSCASVQQGAGLTAAQLGDLNADVAKLCGGGGAELTPGAWLCLASAPRAKKKTWWQMTPQERIDKFGPRILQSPSSSSSSSSTSSPTAVTSPVTHVVVSYPALDVAEHAAPADDVEERDEPTTTTQTLESHHHPAPLPPSTLTSVPRMRRPWFAMPKPRLTAAAAAVVDLATTTVTRTYTGTAPPFTGPGDGATAWPSSFSSVPADQQPGKTALPINSTTTSTVVTMVDTLTSFVPVMATATTNTTVSPLHTVWRRNDRRRQQATPTPTPQPDGDDSDNNEPDTHLLPPDQAARCARREPTSQTAILQFAAPAVRHQQLEEEEGEGDKSDTPPPPPPPLLPRPAAIEHACARATIAPIVLLPPSAGGSGAADDNDDVVAAAALAVITASPATTTMRPPHVYLSSACSCLGHFDRSRRVLAAAAAAAADDVSEPSSDTDADKTEAPPPPPPPPHHDLVRRRMGGEWVSWMLNEVAKTATRGYYGFQPPRTAADEPWRAPATPPPGAIHVNDAPRPPLTTGRP</sequence>
<protein>
    <recommendedName>
        <fullName evidence="5">LysM domain-containing protein</fullName>
    </recommendedName>
</protein>
<feature type="region of interest" description="Disordered" evidence="1">
    <location>
        <begin position="368"/>
        <end position="395"/>
    </location>
</feature>
<name>J3NV66_GAET3</name>
<feature type="region of interest" description="Disordered" evidence="1">
    <location>
        <begin position="115"/>
        <end position="143"/>
    </location>
</feature>
<dbReference type="Gene3D" id="3.10.350.10">
    <property type="entry name" value="LysM domain"/>
    <property type="match status" value="1"/>
</dbReference>
<evidence type="ECO:0000256" key="1">
    <source>
        <dbReference type="SAM" id="MobiDB-lite"/>
    </source>
</evidence>
<feature type="region of interest" description="Disordered" evidence="1">
    <location>
        <begin position="534"/>
        <end position="573"/>
    </location>
</feature>
<proteinExistence type="predicted"/>
<dbReference type="HOGENOM" id="CLU_475686_0_0_1"/>
<feature type="region of interest" description="Disordered" evidence="1">
    <location>
        <begin position="161"/>
        <end position="197"/>
    </location>
</feature>
<evidence type="ECO:0000313" key="2">
    <source>
        <dbReference type="EMBL" id="EJT75242.1"/>
    </source>
</evidence>
<dbReference type="Proteomes" id="UP000006039">
    <property type="component" value="Unassembled WGS sequence"/>
</dbReference>
<dbReference type="GeneID" id="20345637"/>
<reference evidence="4" key="1">
    <citation type="submission" date="2010-07" db="EMBL/GenBank/DDBJ databases">
        <title>The genome sequence of Gaeumannomyces graminis var. tritici strain R3-111a-1.</title>
        <authorList>
            <consortium name="The Broad Institute Genome Sequencing Platform"/>
            <person name="Ma L.-J."/>
            <person name="Dead R."/>
            <person name="Young S."/>
            <person name="Zeng Q."/>
            <person name="Koehrsen M."/>
            <person name="Alvarado L."/>
            <person name="Berlin A."/>
            <person name="Chapman S.B."/>
            <person name="Chen Z."/>
            <person name="Freedman E."/>
            <person name="Gellesch M."/>
            <person name="Goldberg J."/>
            <person name="Griggs A."/>
            <person name="Gujja S."/>
            <person name="Heilman E.R."/>
            <person name="Heiman D."/>
            <person name="Hepburn T."/>
            <person name="Howarth C."/>
            <person name="Jen D."/>
            <person name="Larson L."/>
            <person name="Mehta T."/>
            <person name="Neiman D."/>
            <person name="Pearson M."/>
            <person name="Roberts A."/>
            <person name="Saif S."/>
            <person name="Shea T."/>
            <person name="Shenoy N."/>
            <person name="Sisk P."/>
            <person name="Stolte C."/>
            <person name="Sykes S."/>
            <person name="Walk T."/>
            <person name="White J."/>
            <person name="Yandava C."/>
            <person name="Haas B."/>
            <person name="Nusbaum C."/>
            <person name="Birren B."/>
        </authorList>
    </citation>
    <scope>NUCLEOTIDE SEQUENCE [LARGE SCALE GENOMIC DNA]</scope>
    <source>
        <strain evidence="4">R3-111a-1</strain>
    </source>
</reference>
<reference evidence="3" key="4">
    <citation type="journal article" date="2015" name="G3 (Bethesda)">
        <title>Genome sequences of three phytopathogenic species of the Magnaporthaceae family of fungi.</title>
        <authorList>
            <person name="Okagaki L.H."/>
            <person name="Nunes C.C."/>
            <person name="Sailsbery J."/>
            <person name="Clay B."/>
            <person name="Brown D."/>
            <person name="John T."/>
            <person name="Oh Y."/>
            <person name="Young N."/>
            <person name="Fitzgerald M."/>
            <person name="Haas B.J."/>
            <person name="Zeng Q."/>
            <person name="Young S."/>
            <person name="Adiconis X."/>
            <person name="Fan L."/>
            <person name="Levin J.Z."/>
            <person name="Mitchell T.K."/>
            <person name="Okubara P.A."/>
            <person name="Farman M.L."/>
            <person name="Kohn L.M."/>
            <person name="Birren B."/>
            <person name="Ma L.-J."/>
            <person name="Dean R.A."/>
        </authorList>
    </citation>
    <scope>NUCLEOTIDE SEQUENCE</scope>
    <source>
        <strain evidence="3">R3-111a-1</strain>
    </source>
</reference>